<evidence type="ECO:0000313" key="4">
    <source>
        <dbReference type="Proteomes" id="UP000043763"/>
    </source>
</evidence>
<evidence type="ECO:0000256" key="2">
    <source>
        <dbReference type="SAM" id="Phobius"/>
    </source>
</evidence>
<name>A0A0G4K5P5_9SPIR</name>
<gene>
    <name evidence="3" type="ORF">BRSU_0694</name>
</gene>
<dbReference type="OrthoDB" id="305845at2"/>
<keyword evidence="2" id="KW-0472">Membrane</keyword>
<feature type="region of interest" description="Disordered" evidence="1">
    <location>
        <begin position="216"/>
        <end position="242"/>
    </location>
</feature>
<evidence type="ECO:0000256" key="1">
    <source>
        <dbReference type="SAM" id="MobiDB-lite"/>
    </source>
</evidence>
<feature type="compositionally biased region" description="Acidic residues" evidence="1">
    <location>
        <begin position="273"/>
        <end position="282"/>
    </location>
</feature>
<evidence type="ECO:0008006" key="5">
    <source>
        <dbReference type="Google" id="ProtNLM"/>
    </source>
</evidence>
<feature type="compositionally biased region" description="Basic and acidic residues" evidence="1">
    <location>
        <begin position="216"/>
        <end position="228"/>
    </location>
</feature>
<keyword evidence="2" id="KW-1133">Transmembrane helix</keyword>
<feature type="transmembrane region" description="Helical" evidence="2">
    <location>
        <begin position="327"/>
        <end position="353"/>
    </location>
</feature>
<keyword evidence="4" id="KW-1185">Reference proteome</keyword>
<keyword evidence="2" id="KW-0812">Transmembrane</keyword>
<dbReference type="Proteomes" id="UP000043763">
    <property type="component" value="Unassembled WGS sequence"/>
</dbReference>
<dbReference type="AlphaFoldDB" id="A0A0G4K5P5"/>
<dbReference type="RefSeq" id="WP_048593798.1">
    <property type="nucleotide sequence ID" value="NZ_CVLB01000001.1"/>
</dbReference>
<organism evidence="3 4">
    <name type="scientific">Brachyspira suanatina</name>
    <dbReference type="NCBI Taxonomy" id="381802"/>
    <lineage>
        <taxon>Bacteria</taxon>
        <taxon>Pseudomonadati</taxon>
        <taxon>Spirochaetota</taxon>
        <taxon>Spirochaetia</taxon>
        <taxon>Brachyspirales</taxon>
        <taxon>Brachyspiraceae</taxon>
        <taxon>Brachyspira</taxon>
    </lineage>
</organism>
<feature type="region of interest" description="Disordered" evidence="1">
    <location>
        <begin position="258"/>
        <end position="284"/>
    </location>
</feature>
<reference evidence="4" key="1">
    <citation type="submission" date="2015-04" db="EMBL/GenBank/DDBJ databases">
        <authorList>
            <person name="Mushtaq Mamoona"/>
        </authorList>
    </citation>
    <scope>NUCLEOTIDE SEQUENCE [LARGE SCALE GENOMIC DNA]</scope>
    <source>
        <strain evidence="4">AN4859/03</strain>
    </source>
</reference>
<proteinExistence type="predicted"/>
<dbReference type="EMBL" id="CVLB01000001">
    <property type="protein sequence ID" value="CRF32284.1"/>
    <property type="molecule type" value="Genomic_DNA"/>
</dbReference>
<accession>A0A0G4K5P5</accession>
<protein>
    <recommendedName>
        <fullName evidence="5">LysM domain-containing protein</fullName>
    </recommendedName>
</protein>
<sequence>MLNTNNKLLENISNEFNIENDEAENIIQKLFSKITSSIIDKNRFYIHKVGILSLDQNNNIILNKDDENFDESLESLNVTNNNIKNIFLEKSIYKSIFKNIADISKEEDVYIKNFGTFSKNNFEADNTLKNKIKESNNNEVVEDILYELDSQIKNKNVNYNTKEEIEEIIEISEEENKEEENKSIDNNVVGNIWKNYNSIDLNSMIKNLNEKEDIKNKSEESEKLEESKINNNISDNKNNDYPEMKEYSKEELLDINHFDKEDLESSNDTPPNNEEDKEEEKEENNNLLEINIQKELLNNNNNKTLNTNIKKSGNKKMDKNNVKRKNVLLVGIIRVIIIVIVIFIIGIVSSIYYNSNKVISSNNIENRKLYDIVNEYFNQIDSANLSYVTSKDMYYWDIAKTLYGDATYWPLIYAYNNDKFKISNVIRKGSTISYRNIPDFYSVKEIKYLNNTLSKSYIYVYPILTNDNKYNHALWALKLSAYYDLNVFKNNSNIIPQETYMEILNDNNTINTTYNELIKYGQLNENVVLSIFEIIKETLGITK</sequence>
<evidence type="ECO:0000313" key="3">
    <source>
        <dbReference type="EMBL" id="CRF32284.1"/>
    </source>
</evidence>